<gene>
    <name evidence="1" type="ORF">HPB51_028968</name>
</gene>
<dbReference type="EMBL" id="JABSTU010006080">
    <property type="protein sequence ID" value="KAH7934665.1"/>
    <property type="molecule type" value="Genomic_DNA"/>
</dbReference>
<reference evidence="1" key="2">
    <citation type="submission" date="2021-09" db="EMBL/GenBank/DDBJ databases">
        <authorList>
            <person name="Jia N."/>
            <person name="Wang J."/>
            <person name="Shi W."/>
            <person name="Du L."/>
            <person name="Sun Y."/>
            <person name="Zhan W."/>
            <person name="Jiang J."/>
            <person name="Wang Q."/>
            <person name="Zhang B."/>
            <person name="Ji P."/>
            <person name="Sakyi L.B."/>
            <person name="Cui X."/>
            <person name="Yuan T."/>
            <person name="Jiang B."/>
            <person name="Yang W."/>
            <person name="Lam T.T.-Y."/>
            <person name="Chang Q."/>
            <person name="Ding S."/>
            <person name="Wang X."/>
            <person name="Zhu J."/>
            <person name="Ruan X."/>
            <person name="Zhao L."/>
            <person name="Wei J."/>
            <person name="Que T."/>
            <person name="Du C."/>
            <person name="Cheng J."/>
            <person name="Dai P."/>
            <person name="Han X."/>
            <person name="Huang E."/>
            <person name="Gao Y."/>
            <person name="Liu J."/>
            <person name="Shao H."/>
            <person name="Ye R."/>
            <person name="Li L."/>
            <person name="Wei W."/>
            <person name="Wang X."/>
            <person name="Wang C."/>
            <person name="Huo Q."/>
            <person name="Li W."/>
            <person name="Guo W."/>
            <person name="Chen H."/>
            <person name="Chen S."/>
            <person name="Zhou L."/>
            <person name="Zhou L."/>
            <person name="Ni X."/>
            <person name="Tian J."/>
            <person name="Zhou Y."/>
            <person name="Sheng Y."/>
            <person name="Liu T."/>
            <person name="Pan Y."/>
            <person name="Xia L."/>
            <person name="Li J."/>
            <person name="Zhao F."/>
            <person name="Cao W."/>
        </authorList>
    </citation>
    <scope>NUCLEOTIDE SEQUENCE</scope>
    <source>
        <strain evidence="1">Rmic-2018</strain>
        <tissue evidence="1">Larvae</tissue>
    </source>
</reference>
<name>A0A9J6CW08_RHIMP</name>
<dbReference type="AlphaFoldDB" id="A0A9J6CW08"/>
<organism evidence="1 2">
    <name type="scientific">Rhipicephalus microplus</name>
    <name type="common">Cattle tick</name>
    <name type="synonym">Boophilus microplus</name>
    <dbReference type="NCBI Taxonomy" id="6941"/>
    <lineage>
        <taxon>Eukaryota</taxon>
        <taxon>Metazoa</taxon>
        <taxon>Ecdysozoa</taxon>
        <taxon>Arthropoda</taxon>
        <taxon>Chelicerata</taxon>
        <taxon>Arachnida</taxon>
        <taxon>Acari</taxon>
        <taxon>Parasitiformes</taxon>
        <taxon>Ixodida</taxon>
        <taxon>Ixodoidea</taxon>
        <taxon>Ixodidae</taxon>
        <taxon>Rhipicephalinae</taxon>
        <taxon>Rhipicephalus</taxon>
        <taxon>Boophilus</taxon>
    </lineage>
</organism>
<dbReference type="Proteomes" id="UP000821866">
    <property type="component" value="Unassembled WGS sequence"/>
</dbReference>
<sequence>MVRRDERSWPASCGDKPVELGSVVKNGMCFRNSLELYSPHGPGGEPGGTWRTSAPDIRAPWKQLVFPVHCLAAGVLLCQRVLVKPTSINCCSQTGSLSTCAPPGGDLAGLRRLLLAALEGISFLSDEVSQLREENERLHKDHSRGVEQQARVVASLLREELTRRTAAVAVTAPVIPPDQVNVDQSVTSKQPVYSAQPLSKILSSSNSPQAYADTSEEDVLDVPWYFHDKKCVTSSFPQGTCLSVGHRGVYRSWEECRRRCVLNAESQCDETPAAETGSPRQLRHPYFADMQALGGARCVNVTRRELKSHRCLIGSNQFDSLNGCGQDCVRS</sequence>
<keyword evidence="2" id="KW-1185">Reference proteome</keyword>
<protein>
    <submittedName>
        <fullName evidence="1">Uncharacterized protein</fullName>
    </submittedName>
</protein>
<comment type="caution">
    <text evidence="1">The sequence shown here is derived from an EMBL/GenBank/DDBJ whole genome shotgun (WGS) entry which is preliminary data.</text>
</comment>
<evidence type="ECO:0000313" key="2">
    <source>
        <dbReference type="Proteomes" id="UP000821866"/>
    </source>
</evidence>
<proteinExistence type="predicted"/>
<reference evidence="1" key="1">
    <citation type="journal article" date="2020" name="Cell">
        <title>Large-Scale Comparative Analyses of Tick Genomes Elucidate Their Genetic Diversity and Vector Capacities.</title>
        <authorList>
            <consortium name="Tick Genome and Microbiome Consortium (TIGMIC)"/>
            <person name="Jia N."/>
            <person name="Wang J."/>
            <person name="Shi W."/>
            <person name="Du L."/>
            <person name="Sun Y."/>
            <person name="Zhan W."/>
            <person name="Jiang J.F."/>
            <person name="Wang Q."/>
            <person name="Zhang B."/>
            <person name="Ji P."/>
            <person name="Bell-Sakyi L."/>
            <person name="Cui X.M."/>
            <person name="Yuan T.T."/>
            <person name="Jiang B.G."/>
            <person name="Yang W.F."/>
            <person name="Lam T.T."/>
            <person name="Chang Q.C."/>
            <person name="Ding S.J."/>
            <person name="Wang X.J."/>
            <person name="Zhu J.G."/>
            <person name="Ruan X.D."/>
            <person name="Zhao L."/>
            <person name="Wei J.T."/>
            <person name="Ye R.Z."/>
            <person name="Que T.C."/>
            <person name="Du C.H."/>
            <person name="Zhou Y.H."/>
            <person name="Cheng J.X."/>
            <person name="Dai P.F."/>
            <person name="Guo W.B."/>
            <person name="Han X.H."/>
            <person name="Huang E.J."/>
            <person name="Li L.F."/>
            <person name="Wei W."/>
            <person name="Gao Y.C."/>
            <person name="Liu J.Z."/>
            <person name="Shao H.Z."/>
            <person name="Wang X."/>
            <person name="Wang C.C."/>
            <person name="Yang T.C."/>
            <person name="Huo Q.B."/>
            <person name="Li W."/>
            <person name="Chen H.Y."/>
            <person name="Chen S.E."/>
            <person name="Zhou L.G."/>
            <person name="Ni X.B."/>
            <person name="Tian J.H."/>
            <person name="Sheng Y."/>
            <person name="Liu T."/>
            <person name="Pan Y.S."/>
            <person name="Xia L.Y."/>
            <person name="Li J."/>
            <person name="Zhao F."/>
            <person name="Cao W.C."/>
        </authorList>
    </citation>
    <scope>NUCLEOTIDE SEQUENCE</scope>
    <source>
        <strain evidence="1">Rmic-2018</strain>
    </source>
</reference>
<accession>A0A9J6CW08</accession>
<evidence type="ECO:0000313" key="1">
    <source>
        <dbReference type="EMBL" id="KAH7934665.1"/>
    </source>
</evidence>